<reference evidence="2" key="1">
    <citation type="journal article" date="2015" name="Nat. Genet.">
        <title>The genome and transcriptome of the zoonotic hookworm Ancylostoma ceylanicum identify infection-specific gene families.</title>
        <authorList>
            <person name="Schwarz E.M."/>
            <person name="Hu Y."/>
            <person name="Antoshechkin I."/>
            <person name="Miller M.M."/>
            <person name="Sternberg P.W."/>
            <person name="Aroian R.V."/>
        </authorList>
    </citation>
    <scope>NUCLEOTIDE SEQUENCE</scope>
    <source>
        <strain evidence="2">HY135</strain>
    </source>
</reference>
<accession>A0A016WWU6</accession>
<sequence length="111" mass="13163">MRGASSVGVSRSGQKFTCVMAEYYMPHETRKTGAKHFRVLFRRFSRNVDSTFSAPCIPEILYRTVLPRVVCFQRELEHERLIEAYREKMLLYDDLSALRKEVKVLMMYFRS</sequence>
<protein>
    <submittedName>
        <fullName evidence="1">Uncharacterized protein</fullName>
    </submittedName>
</protein>
<gene>
    <name evidence="1" type="primary">Acey_s0466.g1983</name>
    <name evidence="1" type="ORF">Y032_0466g1983</name>
</gene>
<organism evidence="1 2">
    <name type="scientific">Ancylostoma ceylanicum</name>
    <dbReference type="NCBI Taxonomy" id="53326"/>
    <lineage>
        <taxon>Eukaryota</taxon>
        <taxon>Metazoa</taxon>
        <taxon>Ecdysozoa</taxon>
        <taxon>Nematoda</taxon>
        <taxon>Chromadorea</taxon>
        <taxon>Rhabditida</taxon>
        <taxon>Rhabditina</taxon>
        <taxon>Rhabditomorpha</taxon>
        <taxon>Strongyloidea</taxon>
        <taxon>Ancylostomatidae</taxon>
        <taxon>Ancylostomatinae</taxon>
        <taxon>Ancylostoma</taxon>
    </lineage>
</organism>
<keyword evidence="2" id="KW-1185">Reference proteome</keyword>
<proteinExistence type="predicted"/>
<dbReference type="AlphaFoldDB" id="A0A016WWU6"/>
<dbReference type="Proteomes" id="UP000024635">
    <property type="component" value="Unassembled WGS sequence"/>
</dbReference>
<evidence type="ECO:0000313" key="2">
    <source>
        <dbReference type="Proteomes" id="UP000024635"/>
    </source>
</evidence>
<comment type="caution">
    <text evidence="1">The sequence shown here is derived from an EMBL/GenBank/DDBJ whole genome shotgun (WGS) entry which is preliminary data.</text>
</comment>
<dbReference type="EMBL" id="JARK01000066">
    <property type="protein sequence ID" value="EYC44304.1"/>
    <property type="molecule type" value="Genomic_DNA"/>
</dbReference>
<evidence type="ECO:0000313" key="1">
    <source>
        <dbReference type="EMBL" id="EYC44304.1"/>
    </source>
</evidence>
<name>A0A016WWU6_9BILA</name>